<reference evidence="2" key="1">
    <citation type="journal article" date="2014" name="Int. J. Syst. Evol. Microbiol.">
        <title>Complete genome sequence of Corynebacterium casei LMG S-19264T (=DSM 44701T), isolated from a smear-ripened cheese.</title>
        <authorList>
            <consortium name="US DOE Joint Genome Institute (JGI-PGF)"/>
            <person name="Walter F."/>
            <person name="Albersmeier A."/>
            <person name="Kalinowski J."/>
            <person name="Ruckert C."/>
        </authorList>
    </citation>
    <scope>NUCLEOTIDE SEQUENCE</scope>
    <source>
        <strain evidence="2">CGMCC 4.7398</strain>
    </source>
</reference>
<organism evidence="2 3">
    <name type="scientific">Promicromonospora soli</name>
    <dbReference type="NCBI Taxonomy" id="2035533"/>
    <lineage>
        <taxon>Bacteria</taxon>
        <taxon>Bacillati</taxon>
        <taxon>Actinomycetota</taxon>
        <taxon>Actinomycetes</taxon>
        <taxon>Micrococcales</taxon>
        <taxon>Promicromonosporaceae</taxon>
        <taxon>Promicromonospora</taxon>
    </lineage>
</organism>
<dbReference type="AlphaFoldDB" id="A0A919G2S1"/>
<reference evidence="2" key="2">
    <citation type="submission" date="2020-09" db="EMBL/GenBank/DDBJ databases">
        <authorList>
            <person name="Sun Q."/>
            <person name="Zhou Y."/>
        </authorList>
    </citation>
    <scope>NUCLEOTIDE SEQUENCE</scope>
    <source>
        <strain evidence="2">CGMCC 4.7398</strain>
    </source>
</reference>
<keyword evidence="1" id="KW-0472">Membrane</keyword>
<evidence type="ECO:0000313" key="3">
    <source>
        <dbReference type="Proteomes" id="UP000627369"/>
    </source>
</evidence>
<keyword evidence="3" id="KW-1185">Reference proteome</keyword>
<dbReference type="EMBL" id="BNAS01000005">
    <property type="protein sequence ID" value="GHH76110.1"/>
    <property type="molecule type" value="Genomic_DNA"/>
</dbReference>
<gene>
    <name evidence="2" type="ORF">GCM10017772_33800</name>
</gene>
<evidence type="ECO:0000256" key="1">
    <source>
        <dbReference type="SAM" id="Phobius"/>
    </source>
</evidence>
<protein>
    <submittedName>
        <fullName evidence="2">Uncharacterized protein</fullName>
    </submittedName>
</protein>
<dbReference type="Proteomes" id="UP000627369">
    <property type="component" value="Unassembled WGS sequence"/>
</dbReference>
<sequence>MADVVTTIDEPRIRPEWLLGGAVTLLGAIIIIVVTLVIGAGEDEPAVVPADATELTAGTCAEDLRQPHWVPDAVRRAVAECPADISAGIGRTTAEDHLGTWITYTLPGADNVETFRGGPGLAWPEEEVRSGAYHPASAITFVAYPGSAELSDELSGDNVTVETQDLKESGQDVRVTRVDNNGFGPVRLEWTDDAGSYVLLGTIGRTPTGNAGPTVAELIRIADSVAAEDE</sequence>
<evidence type="ECO:0000313" key="2">
    <source>
        <dbReference type="EMBL" id="GHH76110.1"/>
    </source>
</evidence>
<accession>A0A919G2S1</accession>
<name>A0A919G2S1_9MICO</name>
<feature type="transmembrane region" description="Helical" evidence="1">
    <location>
        <begin position="17"/>
        <end position="40"/>
    </location>
</feature>
<keyword evidence="1" id="KW-1133">Transmembrane helix</keyword>
<keyword evidence="1" id="KW-0812">Transmembrane</keyword>
<comment type="caution">
    <text evidence="2">The sequence shown here is derived from an EMBL/GenBank/DDBJ whole genome shotgun (WGS) entry which is preliminary data.</text>
</comment>
<proteinExistence type="predicted"/>